<name>A0A8T2IF98_9PIPI</name>
<comment type="subcellular location">
    <subcellularLocation>
        <location evidence="1">Membrane</location>
        <topology evidence="1">Multi-pass membrane protein</topology>
    </subcellularLocation>
</comment>
<dbReference type="GO" id="GO:0016020">
    <property type="term" value="C:membrane"/>
    <property type="evidence" value="ECO:0007669"/>
    <property type="project" value="UniProtKB-SubCell"/>
</dbReference>
<accession>A0A8T2IF98</accession>
<dbReference type="GO" id="GO:0008028">
    <property type="term" value="F:monocarboxylic acid transmembrane transporter activity"/>
    <property type="evidence" value="ECO:0007669"/>
    <property type="project" value="TreeGrafter"/>
</dbReference>
<feature type="transmembrane region" description="Helical" evidence="2">
    <location>
        <begin position="171"/>
        <end position="192"/>
    </location>
</feature>
<feature type="transmembrane region" description="Helical" evidence="2">
    <location>
        <begin position="121"/>
        <end position="145"/>
    </location>
</feature>
<keyword evidence="2" id="KW-1133">Transmembrane helix</keyword>
<dbReference type="AlphaFoldDB" id="A0A8T2IF98"/>
<protein>
    <recommendedName>
        <fullName evidence="3">Major facilitator superfamily (MFS) profile domain-containing protein</fullName>
    </recommendedName>
</protein>
<feature type="transmembrane region" description="Helical" evidence="2">
    <location>
        <begin position="262"/>
        <end position="284"/>
    </location>
</feature>
<evidence type="ECO:0000313" key="5">
    <source>
        <dbReference type="Proteomes" id="UP000812440"/>
    </source>
</evidence>
<evidence type="ECO:0000256" key="2">
    <source>
        <dbReference type="SAM" id="Phobius"/>
    </source>
</evidence>
<feature type="domain" description="Major facilitator superfamily (MFS) profile" evidence="3">
    <location>
        <begin position="1"/>
        <end position="317"/>
    </location>
</feature>
<dbReference type="EMBL" id="JAACNH010002489">
    <property type="protein sequence ID" value="KAG8429834.1"/>
    <property type="molecule type" value="Genomic_DNA"/>
</dbReference>
<reference evidence="4" key="1">
    <citation type="thesis" date="2020" institute="ProQuest LLC" country="789 East Eisenhower Parkway, Ann Arbor, MI, USA">
        <title>Comparative Genomics and Chromosome Evolution.</title>
        <authorList>
            <person name="Mudd A.B."/>
        </authorList>
    </citation>
    <scope>NUCLEOTIDE SEQUENCE</scope>
    <source>
        <strain evidence="4">Female2</strain>
        <tissue evidence="4">Blood</tissue>
    </source>
</reference>
<dbReference type="Pfam" id="PF07690">
    <property type="entry name" value="MFS_1"/>
    <property type="match status" value="1"/>
</dbReference>
<dbReference type="Gene3D" id="1.20.1250.20">
    <property type="entry name" value="MFS general substrate transporter like domains"/>
    <property type="match status" value="1"/>
</dbReference>
<dbReference type="PANTHER" id="PTHR11360:SF19">
    <property type="entry name" value="MONOCARBOXYLATE TRANSPORTER 13"/>
    <property type="match status" value="1"/>
</dbReference>
<evidence type="ECO:0000256" key="1">
    <source>
        <dbReference type="ARBA" id="ARBA00004141"/>
    </source>
</evidence>
<dbReference type="InterPro" id="IPR036259">
    <property type="entry name" value="MFS_trans_sf"/>
</dbReference>
<keyword evidence="5" id="KW-1185">Reference proteome</keyword>
<evidence type="ECO:0000313" key="4">
    <source>
        <dbReference type="EMBL" id="KAG8429834.1"/>
    </source>
</evidence>
<gene>
    <name evidence="4" type="ORF">GDO86_019090</name>
</gene>
<evidence type="ECO:0000259" key="3">
    <source>
        <dbReference type="PROSITE" id="PS50850"/>
    </source>
</evidence>
<feature type="transmembrane region" description="Helical" evidence="2">
    <location>
        <begin position="95"/>
        <end position="115"/>
    </location>
</feature>
<dbReference type="PROSITE" id="PS50850">
    <property type="entry name" value="MFS"/>
    <property type="match status" value="1"/>
</dbReference>
<keyword evidence="2" id="KW-0472">Membrane</keyword>
<feature type="transmembrane region" description="Helical" evidence="2">
    <location>
        <begin position="236"/>
        <end position="256"/>
    </location>
</feature>
<organism evidence="4 5">
    <name type="scientific">Hymenochirus boettgeri</name>
    <name type="common">Congo dwarf clawed frog</name>
    <dbReference type="NCBI Taxonomy" id="247094"/>
    <lineage>
        <taxon>Eukaryota</taxon>
        <taxon>Metazoa</taxon>
        <taxon>Chordata</taxon>
        <taxon>Craniata</taxon>
        <taxon>Vertebrata</taxon>
        <taxon>Euteleostomi</taxon>
        <taxon>Amphibia</taxon>
        <taxon>Batrachia</taxon>
        <taxon>Anura</taxon>
        <taxon>Pipoidea</taxon>
        <taxon>Pipidae</taxon>
        <taxon>Pipinae</taxon>
        <taxon>Hymenochirus</taxon>
    </lineage>
</organism>
<dbReference type="SUPFAM" id="SSF103473">
    <property type="entry name" value="MFS general substrate transporter"/>
    <property type="match status" value="1"/>
</dbReference>
<dbReference type="Proteomes" id="UP000812440">
    <property type="component" value="Unassembled WGS sequence"/>
</dbReference>
<feature type="transmembrane region" description="Helical" evidence="2">
    <location>
        <begin position="204"/>
        <end position="224"/>
    </location>
</feature>
<sequence length="317" mass="33414">MCGLGLQVSAVVWAIEFSINTGGPLGCSLALRFGSRPVVIFGGLLSAIGIFFASFATDLYQLFLSLGGLSGLGWALIFSPSMAAVTGYFTNRRSLATGFVLTGVGTFSFALTPLLQYLVEIYSWRGCLLLLSGLVLHSVPCGCLLRPLPGEPTDRPYSFFWGWRLLGEGVFLRYCLAITSINIGYFVPYFHLVAHMQTREVGEWHAALVMSFMGVADVGGRLFAGCLSDLAPLRTLTFLSLWTGLAGVILGLLPLASQLLEMGVAAVAFGFCAGALTPGVFSALPGIVGDQKVLPAIGLLQMIESGGGLIGAPLSGE</sequence>
<proteinExistence type="predicted"/>
<dbReference type="InterPro" id="IPR050327">
    <property type="entry name" value="Proton-linked_MCT"/>
</dbReference>
<dbReference type="PANTHER" id="PTHR11360">
    <property type="entry name" value="MONOCARBOXYLATE TRANSPORTER"/>
    <property type="match status" value="1"/>
</dbReference>
<feature type="transmembrane region" description="Helical" evidence="2">
    <location>
        <begin position="62"/>
        <end position="83"/>
    </location>
</feature>
<feature type="transmembrane region" description="Helical" evidence="2">
    <location>
        <begin position="38"/>
        <end position="56"/>
    </location>
</feature>
<keyword evidence="2" id="KW-0812">Transmembrane</keyword>
<dbReference type="InterPro" id="IPR011701">
    <property type="entry name" value="MFS"/>
</dbReference>
<dbReference type="OrthoDB" id="2213137at2759"/>
<dbReference type="InterPro" id="IPR020846">
    <property type="entry name" value="MFS_dom"/>
</dbReference>
<comment type="caution">
    <text evidence="4">The sequence shown here is derived from an EMBL/GenBank/DDBJ whole genome shotgun (WGS) entry which is preliminary data.</text>
</comment>